<comment type="caution">
    <text evidence="1">The sequence shown here is derived from an EMBL/GenBank/DDBJ whole genome shotgun (WGS) entry which is preliminary data.</text>
</comment>
<dbReference type="RefSeq" id="WP_058481824.1">
    <property type="nucleotide sequence ID" value="NZ_CAAAIQ010000041.1"/>
</dbReference>
<organism evidence="1 2">
    <name type="scientific">Legionella waltersii</name>
    <dbReference type="NCBI Taxonomy" id="66969"/>
    <lineage>
        <taxon>Bacteria</taxon>
        <taxon>Pseudomonadati</taxon>
        <taxon>Pseudomonadota</taxon>
        <taxon>Gammaproteobacteria</taxon>
        <taxon>Legionellales</taxon>
        <taxon>Legionellaceae</taxon>
        <taxon>Legionella</taxon>
    </lineage>
</organism>
<dbReference type="OrthoDB" id="5639991at2"/>
<dbReference type="EMBL" id="LNZB01000060">
    <property type="protein sequence ID" value="KTD75210.1"/>
    <property type="molecule type" value="Genomic_DNA"/>
</dbReference>
<accession>A0A0W1A1L3</accession>
<sequence>MEMKDLNIRRIFWDEIKDEIKQANQEFYSLVEEINPGKDCPLYLLQFPYGDLVGDTISQFIPLKNGDYIRLNDPDLPSEILKDLGYGKNNSPMGIILDKQFELFVDLKSKNTIIPFRVQKPGEFLNYTRTLNINHDFNYAPNGVLSMTSGTRSSFVLPSIGCSNKFSKMCRSLRIQLPKPDTTYNHHYLFQSLLNSSTITNKWRSSLVYFSEKWITNIKHNVEWHKIQQYFFKVFSQKCLFSNNLVHCNTTYSLLLEKNNLKPNPYLFDTFKHLINIMLGESPGFSPAVTEYGLPLGMLQDILVSSYGLVNTIPTIMTPSTFDIRRKNSESIYYSLQIPTTSSFSPKSKNSSVMVYLRELQYLYTKLKDELIKDNHFFSDTIIQYAFQNLDYSFHHNFNDIDCVVDQIKNLTSTDDRFRFMVNVPKLNMQVAEDAKFFRGCVKISWSRN</sequence>
<evidence type="ECO:0000313" key="1">
    <source>
        <dbReference type="EMBL" id="KTD75210.1"/>
    </source>
</evidence>
<name>A0A0W1A1L3_9GAMM</name>
<dbReference type="Proteomes" id="UP000054729">
    <property type="component" value="Unassembled WGS sequence"/>
</dbReference>
<keyword evidence="2" id="KW-1185">Reference proteome</keyword>
<protein>
    <submittedName>
        <fullName evidence="1">Uncharacterized protein</fullName>
    </submittedName>
</protein>
<proteinExistence type="predicted"/>
<reference evidence="1 2" key="1">
    <citation type="submission" date="2015-11" db="EMBL/GenBank/DDBJ databases">
        <title>Genomic analysis of 38 Legionella species identifies large and diverse effector repertoires.</title>
        <authorList>
            <person name="Burstein D."/>
            <person name="Amaro F."/>
            <person name="Zusman T."/>
            <person name="Lifshitz Z."/>
            <person name="Cohen O."/>
            <person name="Gilbert J.A."/>
            <person name="Pupko T."/>
            <person name="Shuman H.A."/>
            <person name="Segal G."/>
        </authorList>
    </citation>
    <scope>NUCLEOTIDE SEQUENCE [LARGE SCALE GENOMIC DNA]</scope>
    <source>
        <strain evidence="1 2">ATCC 51914</strain>
    </source>
</reference>
<evidence type="ECO:0000313" key="2">
    <source>
        <dbReference type="Proteomes" id="UP000054729"/>
    </source>
</evidence>
<dbReference type="PATRIC" id="fig|66969.6.peg.3543"/>
<gene>
    <name evidence="1" type="ORF">Lwal_3251</name>
</gene>
<dbReference type="AlphaFoldDB" id="A0A0W1A1L3"/>